<dbReference type="PANTHER" id="PTHR10286">
    <property type="entry name" value="INORGANIC PYROPHOSPHATASE"/>
    <property type="match status" value="1"/>
</dbReference>
<dbReference type="GO" id="GO:0000287">
    <property type="term" value="F:magnesium ion binding"/>
    <property type="evidence" value="ECO:0007669"/>
    <property type="project" value="InterPro"/>
</dbReference>
<evidence type="ECO:0000256" key="4">
    <source>
        <dbReference type="ARBA" id="ARBA00022801"/>
    </source>
</evidence>
<dbReference type="GO" id="GO:0006796">
    <property type="term" value="P:phosphate-containing compound metabolic process"/>
    <property type="evidence" value="ECO:0007669"/>
    <property type="project" value="InterPro"/>
</dbReference>
<dbReference type="FunCoup" id="H1XYM1">
    <property type="interactions" value="351"/>
</dbReference>
<dbReference type="EC" id="3.6.1.1" evidence="2"/>
<dbReference type="Gene3D" id="3.90.80.10">
    <property type="entry name" value="Inorganic pyrophosphatase"/>
    <property type="match status" value="1"/>
</dbReference>
<dbReference type="NCBIfam" id="NF001886">
    <property type="entry name" value="PRK00642.1"/>
    <property type="match status" value="1"/>
</dbReference>
<keyword evidence="3" id="KW-0479">Metal-binding</keyword>
<dbReference type="GO" id="GO:0005737">
    <property type="term" value="C:cytoplasm"/>
    <property type="evidence" value="ECO:0007669"/>
    <property type="project" value="InterPro"/>
</dbReference>
<evidence type="ECO:0000256" key="3">
    <source>
        <dbReference type="ARBA" id="ARBA00022723"/>
    </source>
</evidence>
<dbReference type="InParanoid" id="H1XYM1"/>
<dbReference type="KEGG" id="caby:Cabys_2985"/>
<dbReference type="Proteomes" id="UP000004671">
    <property type="component" value="Chromosome"/>
</dbReference>
<reference evidence="7 8" key="1">
    <citation type="submission" date="2011-09" db="EMBL/GenBank/DDBJ databases">
        <title>The permanent draft genome of Caldithrix abyssi DSM 13497.</title>
        <authorList>
            <consortium name="US DOE Joint Genome Institute (JGI-PGF)"/>
            <person name="Lucas S."/>
            <person name="Han J."/>
            <person name="Lapidus A."/>
            <person name="Bruce D."/>
            <person name="Goodwin L."/>
            <person name="Pitluck S."/>
            <person name="Peters L."/>
            <person name="Kyrpides N."/>
            <person name="Mavromatis K."/>
            <person name="Ivanova N."/>
            <person name="Mikhailova N."/>
            <person name="Chertkov O."/>
            <person name="Detter J.C."/>
            <person name="Tapia R."/>
            <person name="Han C."/>
            <person name="Land M."/>
            <person name="Hauser L."/>
            <person name="Markowitz V."/>
            <person name="Cheng J.-F."/>
            <person name="Hugenholtz P."/>
            <person name="Woyke T."/>
            <person name="Wu D."/>
            <person name="Spring S."/>
            <person name="Brambilla E."/>
            <person name="Klenk H.-P."/>
            <person name="Eisen J.A."/>
        </authorList>
    </citation>
    <scope>NUCLEOTIDE SEQUENCE [LARGE SCALE GENOMIC DNA]</scope>
    <source>
        <strain evidence="7 8">DSM 13497</strain>
    </source>
</reference>
<evidence type="ECO:0000256" key="5">
    <source>
        <dbReference type="ARBA" id="ARBA00022842"/>
    </source>
</evidence>
<name>H1XYM1_CALAY</name>
<dbReference type="eggNOG" id="COG0221">
    <property type="taxonomic scope" value="Bacteria"/>
</dbReference>
<dbReference type="RefSeq" id="WP_006926727.1">
    <property type="nucleotide sequence ID" value="NZ_CM001402.1"/>
</dbReference>
<dbReference type="EMBL" id="CP018099">
    <property type="protein sequence ID" value="APF19733.1"/>
    <property type="molecule type" value="Genomic_DNA"/>
</dbReference>
<evidence type="ECO:0000313" key="7">
    <source>
        <dbReference type="EMBL" id="EHO39839.1"/>
    </source>
</evidence>
<dbReference type="PaxDb" id="880073-Calab_0190"/>
<accession>H1XYM1</accession>
<dbReference type="Pfam" id="PF00719">
    <property type="entry name" value="Pyrophosphatase"/>
    <property type="match status" value="1"/>
</dbReference>
<evidence type="ECO:0000256" key="2">
    <source>
        <dbReference type="ARBA" id="ARBA00012146"/>
    </source>
</evidence>
<dbReference type="HOGENOM" id="CLU_073198_2_1_0"/>
<dbReference type="AlphaFoldDB" id="H1XYM1"/>
<comment type="cofactor">
    <cofactor evidence="1">
        <name>Mg(2+)</name>
        <dbReference type="ChEBI" id="CHEBI:18420"/>
    </cofactor>
</comment>
<keyword evidence="5" id="KW-0460">Magnesium</keyword>
<sequence length="226" mass="25851" precursor="true">MQKNNEPVLSLMGLLFRAHPWHGVDVGDDAPEIVNAYIEMTPTDTVKYELDKQSGLLKVDRPQRFSSMPPMLYGFIPRTYSGERSAEYCNKKTGRTDIIGDGDPLDICVLTERPITKSNILVPAVVIGGIRMIDNNEADDKLVAYLRNDIIFQKWEDITDVPGELIERLKHYFLTYKDIPGSKRHRTEITGIYHKEEAFEVIRRGRKDYETKFAGIEEAINAAFKK</sequence>
<dbReference type="InterPro" id="IPR008162">
    <property type="entry name" value="Pyrophosphatase"/>
</dbReference>
<keyword evidence="4" id="KW-0378">Hydrolase</keyword>
<dbReference type="SUPFAM" id="SSF50324">
    <property type="entry name" value="Inorganic pyrophosphatase"/>
    <property type="match status" value="1"/>
</dbReference>
<reference evidence="6 9" key="2">
    <citation type="submission" date="2016-11" db="EMBL/GenBank/DDBJ databases">
        <title>Genomic analysis of Caldithrix abyssi and proposal of a novel bacterial phylum Caldithrichaeota.</title>
        <authorList>
            <person name="Kublanov I."/>
            <person name="Sigalova O."/>
            <person name="Gavrilov S."/>
            <person name="Lebedinsky A."/>
            <person name="Ivanova N."/>
            <person name="Daum C."/>
            <person name="Reddy T."/>
            <person name="Klenk H.P."/>
            <person name="Goker M."/>
            <person name="Reva O."/>
            <person name="Miroshnichenko M."/>
            <person name="Kyprides N."/>
            <person name="Woyke T."/>
            <person name="Gelfand M."/>
        </authorList>
    </citation>
    <scope>NUCLEOTIDE SEQUENCE [LARGE SCALE GENOMIC DNA]</scope>
    <source>
        <strain evidence="6 9">LF13</strain>
    </source>
</reference>
<dbReference type="OrthoDB" id="5187599at2"/>
<dbReference type="EMBL" id="CM001402">
    <property type="protein sequence ID" value="EHO39839.1"/>
    <property type="molecule type" value="Genomic_DNA"/>
</dbReference>
<keyword evidence="8" id="KW-1185">Reference proteome</keyword>
<evidence type="ECO:0000313" key="9">
    <source>
        <dbReference type="Proteomes" id="UP000183868"/>
    </source>
</evidence>
<evidence type="ECO:0000256" key="1">
    <source>
        <dbReference type="ARBA" id="ARBA00001946"/>
    </source>
</evidence>
<dbReference type="PROSITE" id="PS00387">
    <property type="entry name" value="PPASE"/>
    <property type="match status" value="1"/>
</dbReference>
<evidence type="ECO:0000313" key="8">
    <source>
        <dbReference type="Proteomes" id="UP000004671"/>
    </source>
</evidence>
<gene>
    <name evidence="6" type="ORF">Cabys_2985</name>
    <name evidence="7" type="ORF">Calab_0190</name>
</gene>
<protein>
    <recommendedName>
        <fullName evidence="2">inorganic diphosphatase</fullName>
        <ecNumber evidence="2">3.6.1.1</ecNumber>
    </recommendedName>
</protein>
<proteinExistence type="predicted"/>
<organism evidence="7 8">
    <name type="scientific">Caldithrix abyssi DSM 13497</name>
    <dbReference type="NCBI Taxonomy" id="880073"/>
    <lineage>
        <taxon>Bacteria</taxon>
        <taxon>Pseudomonadati</taxon>
        <taxon>Calditrichota</taxon>
        <taxon>Calditrichia</taxon>
        <taxon>Calditrichales</taxon>
        <taxon>Calditrichaceae</taxon>
        <taxon>Caldithrix</taxon>
    </lineage>
</organism>
<dbReference type="InterPro" id="IPR036649">
    <property type="entry name" value="Pyrophosphatase_sf"/>
</dbReference>
<evidence type="ECO:0000313" key="6">
    <source>
        <dbReference type="EMBL" id="APF19733.1"/>
    </source>
</evidence>
<dbReference type="Proteomes" id="UP000183868">
    <property type="component" value="Chromosome"/>
</dbReference>
<dbReference type="GO" id="GO:0004427">
    <property type="term" value="F:inorganic diphosphate phosphatase activity"/>
    <property type="evidence" value="ECO:0007669"/>
    <property type="project" value="UniProtKB-EC"/>
</dbReference>
<dbReference type="STRING" id="880073.Cabys_2985"/>